<dbReference type="Pfam" id="PF00153">
    <property type="entry name" value="Mito_carr"/>
    <property type="match status" value="3"/>
</dbReference>
<evidence type="ECO:0000256" key="6">
    <source>
        <dbReference type="ARBA" id="ARBA00022692"/>
    </source>
</evidence>
<name>A0A8J4GH79_9CHLO</name>
<accession>A0A8J4GH79</accession>
<evidence type="ECO:0000313" key="19">
    <source>
        <dbReference type="Proteomes" id="UP000722791"/>
    </source>
</evidence>
<reference evidence="18" key="1">
    <citation type="journal article" date="2021" name="Proc. Natl. Acad. Sci. U.S.A.">
        <title>Three genomes in the algal genus Volvox reveal the fate of a haploid sex-determining region after a transition to homothallism.</title>
        <authorList>
            <person name="Yamamoto K."/>
            <person name="Hamaji T."/>
            <person name="Kawai-Toyooka H."/>
            <person name="Matsuzaki R."/>
            <person name="Takahashi F."/>
            <person name="Nishimura Y."/>
            <person name="Kawachi M."/>
            <person name="Noguchi H."/>
            <person name="Minakuchi Y."/>
            <person name="Umen J.G."/>
            <person name="Toyoda A."/>
            <person name="Nozaki H."/>
        </authorList>
    </citation>
    <scope>NUCLEOTIDE SEQUENCE</scope>
    <source>
        <strain evidence="18">NIES-3785</strain>
        <strain evidence="17">NIES-3786</strain>
    </source>
</reference>
<keyword evidence="6 14" id="KW-0812">Transmembrane</keyword>
<comment type="function">
    <text evidence="16">Catalyzes the exchange of ADP and ATP across the membrane.</text>
</comment>
<comment type="caution">
    <text evidence="16">Lacks conserved residue(s) required for the propagation of feature annotation.</text>
</comment>
<dbReference type="PRINTS" id="PR00926">
    <property type="entry name" value="MITOCARRIER"/>
</dbReference>
<dbReference type="EMBL" id="BNCQ01000023">
    <property type="protein sequence ID" value="GIM07194.1"/>
    <property type="molecule type" value="Genomic_DNA"/>
</dbReference>
<gene>
    <name evidence="17" type="ORF">Vretifemale_12065</name>
    <name evidence="18" type="ORF">Vretimale_11278</name>
</gene>
<evidence type="ECO:0000256" key="9">
    <source>
        <dbReference type="ARBA" id="ARBA00022989"/>
    </source>
</evidence>
<dbReference type="InterPro" id="IPR002067">
    <property type="entry name" value="MCP"/>
</dbReference>
<evidence type="ECO:0000313" key="17">
    <source>
        <dbReference type="EMBL" id="GIL83207.1"/>
    </source>
</evidence>
<feature type="repeat" description="Solcar" evidence="14">
    <location>
        <begin position="282"/>
        <end position="371"/>
    </location>
</feature>
<keyword evidence="8" id="KW-0999">Mitochondrion inner membrane</keyword>
<evidence type="ECO:0000256" key="7">
    <source>
        <dbReference type="ARBA" id="ARBA00022737"/>
    </source>
</evidence>
<dbReference type="Proteomes" id="UP000747110">
    <property type="component" value="Unassembled WGS sequence"/>
</dbReference>
<keyword evidence="20" id="KW-1185">Reference proteome</keyword>
<protein>
    <recommendedName>
        <fullName evidence="16">ADP/ATP translocase</fullName>
    </recommendedName>
    <alternativeName>
        <fullName evidence="16">ADP,ATP carrier protein</fullName>
    </alternativeName>
</protein>
<evidence type="ECO:0000256" key="14">
    <source>
        <dbReference type="PROSITE-ProRule" id="PRU00282"/>
    </source>
</evidence>
<evidence type="ECO:0000256" key="12">
    <source>
        <dbReference type="ARBA" id="ARBA00024143"/>
    </source>
</evidence>
<dbReference type="InterPro" id="IPR018108">
    <property type="entry name" value="MCP_transmembrane"/>
</dbReference>
<dbReference type="InterPro" id="IPR023395">
    <property type="entry name" value="MCP_dom_sf"/>
</dbReference>
<evidence type="ECO:0000256" key="2">
    <source>
        <dbReference type="ARBA" id="ARBA00006375"/>
    </source>
</evidence>
<sequence>MIVDKPRIDKSLPQIPNMVDNDDSLRNPRAGSLLSDSVAALLCSSLFTTVFYPLHRVKILLQTQDSNPLITSGQVRRYRVMTAVPRLIREGGVRELWRGNGAYMLRHVPSTTLSFAFKDAVLRALPHYGGYEDLGRAALVNLAAGFIGGTAALFLVYPLDFATIRMASELRHSKKGLGVMDTLNSTQRSGGLTALYRGFGVSATAIGAYKALYFGLYDTACAAMEQRAGWAASAAGRRPHGAAVPWAAATKSGSGALGPSASSTAASSVSATTGHQPRQHHLTLMQRWATANLVVLTASSLTYPLDVVRKRLVADTALGPSRQQYRGFVDCVMKIARTEGLGGFYRFYGYDMMLRLGGGILLVLYDELKTRGPGSVARQLLSLVAQPGHGFHDQQEEQER</sequence>
<evidence type="ECO:0000256" key="15">
    <source>
        <dbReference type="RuleBase" id="RU000488"/>
    </source>
</evidence>
<feature type="transmembrane region" description="Helical" evidence="16">
    <location>
        <begin position="138"/>
        <end position="159"/>
    </location>
</feature>
<evidence type="ECO:0000256" key="16">
    <source>
        <dbReference type="RuleBase" id="RU368008"/>
    </source>
</evidence>
<keyword evidence="11 14" id="KW-0472">Membrane</keyword>
<keyword evidence="7" id="KW-0677">Repeat</keyword>
<evidence type="ECO:0000256" key="3">
    <source>
        <dbReference type="ARBA" id="ARBA00011245"/>
    </source>
</evidence>
<evidence type="ECO:0000313" key="18">
    <source>
        <dbReference type="EMBL" id="GIM07194.1"/>
    </source>
</evidence>
<dbReference type="Gene3D" id="1.50.40.10">
    <property type="entry name" value="Mitochondrial carrier domain"/>
    <property type="match status" value="1"/>
</dbReference>
<comment type="subcellular location">
    <subcellularLocation>
        <location evidence="16">Membrane</location>
        <topology evidence="16">Multi-pass membrane protein</topology>
    </subcellularLocation>
    <subcellularLocation>
        <location evidence="1">Mitochondrion inner membrane</location>
        <topology evidence="1">Multi-pass membrane protein</topology>
    </subcellularLocation>
</comment>
<evidence type="ECO:0000256" key="5">
    <source>
        <dbReference type="ARBA" id="ARBA00022449"/>
    </source>
</evidence>
<dbReference type="PANTHER" id="PTHR45635">
    <property type="entry name" value="ADP,ATP CARRIER PROTEIN 1-RELATED-RELATED"/>
    <property type="match status" value="1"/>
</dbReference>
<proteinExistence type="inferred from homology"/>
<dbReference type="GO" id="GO:0005743">
    <property type="term" value="C:mitochondrial inner membrane"/>
    <property type="evidence" value="ECO:0007669"/>
    <property type="project" value="UniProtKB-SubCell"/>
</dbReference>
<keyword evidence="5" id="KW-0050">Antiport</keyword>
<dbReference type="EMBL" id="BNCP01000026">
    <property type="protein sequence ID" value="GIL83207.1"/>
    <property type="molecule type" value="Genomic_DNA"/>
</dbReference>
<feature type="repeat" description="Solcar" evidence="14">
    <location>
        <begin position="136"/>
        <end position="223"/>
    </location>
</feature>
<dbReference type="GO" id="GO:1990544">
    <property type="term" value="P:mitochondrial ATP transmembrane transport"/>
    <property type="evidence" value="ECO:0007669"/>
    <property type="project" value="InterPro"/>
</dbReference>
<dbReference type="InterPro" id="IPR002113">
    <property type="entry name" value="ADT_euk_type"/>
</dbReference>
<comment type="catalytic activity">
    <reaction evidence="12">
        <text>ADP(in) + ATP(out) = ADP(out) + ATP(in)</text>
        <dbReference type="Rhea" id="RHEA:34999"/>
        <dbReference type="ChEBI" id="CHEBI:30616"/>
        <dbReference type="ChEBI" id="CHEBI:456216"/>
    </reaction>
    <physiologicalReaction direction="left-to-right" evidence="12">
        <dbReference type="Rhea" id="RHEA:35000"/>
    </physiologicalReaction>
</comment>
<comment type="similarity">
    <text evidence="2 15">Belongs to the mitochondrial carrier (TC 2.A.29) family.</text>
</comment>
<keyword evidence="10" id="KW-0496">Mitochondrion</keyword>
<dbReference type="OrthoDB" id="270584at2759"/>
<evidence type="ECO:0000313" key="20">
    <source>
        <dbReference type="Proteomes" id="UP000747110"/>
    </source>
</evidence>
<feature type="repeat" description="Solcar" evidence="14">
    <location>
        <begin position="31"/>
        <end position="124"/>
    </location>
</feature>
<comment type="function">
    <text evidence="13">ADP:ATP antiporter that mediates import of ADP into the mitochondrial matrix for ATP synthesis, and export of ATP out to fuel the cell. Cycles between the cytoplasmic-open state (c-state) and the matrix-open state (m-state): operates by the alternating access mechanism with a single substrate-binding site intermittently exposed to either the cytosolic (c-state) or matrix (m-state) side of the inner mitochondrial membrane.</text>
</comment>
<dbReference type="SUPFAM" id="SSF103506">
    <property type="entry name" value="Mitochondrial carrier"/>
    <property type="match status" value="1"/>
</dbReference>
<evidence type="ECO:0000256" key="11">
    <source>
        <dbReference type="ARBA" id="ARBA00023136"/>
    </source>
</evidence>
<evidence type="ECO:0000256" key="13">
    <source>
        <dbReference type="ARBA" id="ARBA00045250"/>
    </source>
</evidence>
<dbReference type="GO" id="GO:0140021">
    <property type="term" value="P:mitochondrial ADP transmembrane transport"/>
    <property type="evidence" value="ECO:0007669"/>
    <property type="project" value="InterPro"/>
</dbReference>
<evidence type="ECO:0000256" key="8">
    <source>
        <dbReference type="ARBA" id="ARBA00022792"/>
    </source>
</evidence>
<comment type="caution">
    <text evidence="18">The sequence shown here is derived from an EMBL/GenBank/DDBJ whole genome shotgun (WGS) entry which is preliminary data.</text>
</comment>
<dbReference type="GO" id="GO:0005471">
    <property type="term" value="F:ATP:ADP antiporter activity"/>
    <property type="evidence" value="ECO:0007669"/>
    <property type="project" value="UniProtKB-UniRule"/>
</dbReference>
<evidence type="ECO:0000256" key="10">
    <source>
        <dbReference type="ARBA" id="ARBA00023128"/>
    </source>
</evidence>
<evidence type="ECO:0000256" key="1">
    <source>
        <dbReference type="ARBA" id="ARBA00004448"/>
    </source>
</evidence>
<organism evidence="18 19">
    <name type="scientific">Volvox reticuliferus</name>
    <dbReference type="NCBI Taxonomy" id="1737510"/>
    <lineage>
        <taxon>Eukaryota</taxon>
        <taxon>Viridiplantae</taxon>
        <taxon>Chlorophyta</taxon>
        <taxon>core chlorophytes</taxon>
        <taxon>Chlorophyceae</taxon>
        <taxon>CS clade</taxon>
        <taxon>Chlamydomonadales</taxon>
        <taxon>Volvocaceae</taxon>
        <taxon>Volvox</taxon>
    </lineage>
</organism>
<dbReference type="PROSITE" id="PS50920">
    <property type="entry name" value="SOLCAR"/>
    <property type="match status" value="3"/>
</dbReference>
<comment type="subunit">
    <text evidence="3 16">Monomer.</text>
</comment>
<dbReference type="AlphaFoldDB" id="A0A8J4GH79"/>
<dbReference type="PANTHER" id="PTHR45635:SF14">
    <property type="entry name" value="ADP_ATP TRANSLOCASE"/>
    <property type="match status" value="1"/>
</dbReference>
<keyword evidence="9 16" id="KW-1133">Transmembrane helix</keyword>
<evidence type="ECO:0000256" key="4">
    <source>
        <dbReference type="ARBA" id="ARBA00022448"/>
    </source>
</evidence>
<keyword evidence="4 15" id="KW-0813">Transport</keyword>
<dbReference type="Proteomes" id="UP000722791">
    <property type="component" value="Unassembled WGS sequence"/>
</dbReference>